<keyword evidence="11" id="KW-1185">Reference proteome</keyword>
<comment type="similarity">
    <text evidence="2">Belongs to the carotenoid oxygenase family.</text>
</comment>
<reference evidence="10 11" key="2">
    <citation type="submission" date="2024-05" db="EMBL/GenBank/DDBJ databases">
        <authorList>
            <person name="Chen Y."/>
            <person name="Shah S."/>
            <person name="Dougan E. K."/>
            <person name="Thang M."/>
            <person name="Chan C."/>
        </authorList>
    </citation>
    <scope>NUCLEOTIDE SEQUENCE [LARGE SCALE GENOMIC DNA]</scope>
</reference>
<name>A0A9P1C5E6_9DINO</name>
<evidence type="ECO:0000313" key="11">
    <source>
        <dbReference type="Proteomes" id="UP001152797"/>
    </source>
</evidence>
<protein>
    <submittedName>
        <fullName evidence="10">Apocarotenoid-15,15'-oxygenase (ACO) (8'-apo-beta-carotenal 15,15'-oxygenase) (Diox1)</fullName>
    </submittedName>
</protein>
<dbReference type="InterPro" id="IPR004088">
    <property type="entry name" value="KH_dom_type_1"/>
</dbReference>
<dbReference type="PANTHER" id="PTHR10543">
    <property type="entry name" value="BETA-CAROTENE DIOXYGENASE"/>
    <property type="match status" value="1"/>
</dbReference>
<dbReference type="Proteomes" id="UP001152797">
    <property type="component" value="Unassembled WGS sequence"/>
</dbReference>
<dbReference type="GO" id="GO:0010436">
    <property type="term" value="F:carotenoid dioxygenase activity"/>
    <property type="evidence" value="ECO:0007669"/>
    <property type="project" value="TreeGrafter"/>
</dbReference>
<dbReference type="SUPFAM" id="SSF54791">
    <property type="entry name" value="Eukaryotic type KH-domain (KH-domain type I)"/>
    <property type="match status" value="1"/>
</dbReference>
<reference evidence="9" key="1">
    <citation type="submission" date="2022-10" db="EMBL/GenBank/DDBJ databases">
        <authorList>
            <person name="Chen Y."/>
            <person name="Dougan E. K."/>
            <person name="Chan C."/>
            <person name="Rhodes N."/>
            <person name="Thang M."/>
        </authorList>
    </citation>
    <scope>NUCLEOTIDE SEQUENCE</scope>
</reference>
<evidence type="ECO:0000313" key="9">
    <source>
        <dbReference type="EMBL" id="CAI3985351.1"/>
    </source>
</evidence>
<evidence type="ECO:0000259" key="8">
    <source>
        <dbReference type="SMART" id="SM00322"/>
    </source>
</evidence>
<feature type="compositionally biased region" description="Low complexity" evidence="7">
    <location>
        <begin position="955"/>
        <end position="972"/>
    </location>
</feature>
<feature type="compositionally biased region" description="Basic residues" evidence="7">
    <location>
        <begin position="922"/>
        <end position="940"/>
    </location>
</feature>
<dbReference type="EMBL" id="CAMXCT020000981">
    <property type="protein sequence ID" value="CAL1138726.1"/>
    <property type="molecule type" value="Genomic_DNA"/>
</dbReference>
<comment type="caution">
    <text evidence="9">The sequence shown here is derived from an EMBL/GenBank/DDBJ whole genome shotgun (WGS) entry which is preliminary data.</text>
</comment>
<evidence type="ECO:0000256" key="4">
    <source>
        <dbReference type="ARBA" id="ARBA00023002"/>
    </source>
</evidence>
<keyword evidence="4" id="KW-0560">Oxidoreductase</keyword>
<dbReference type="Pfam" id="PF00013">
    <property type="entry name" value="KH_1"/>
    <property type="match status" value="1"/>
</dbReference>
<feature type="region of interest" description="Disordered" evidence="7">
    <location>
        <begin position="717"/>
        <end position="767"/>
    </location>
</feature>
<evidence type="ECO:0000256" key="2">
    <source>
        <dbReference type="ARBA" id="ARBA00006787"/>
    </source>
</evidence>
<dbReference type="AlphaFoldDB" id="A0A9P1C5E6"/>
<dbReference type="InterPro" id="IPR004294">
    <property type="entry name" value="Carotenoid_Oase"/>
</dbReference>
<dbReference type="SMART" id="SM00322">
    <property type="entry name" value="KH"/>
    <property type="match status" value="1"/>
</dbReference>
<dbReference type="PROSITE" id="PS50084">
    <property type="entry name" value="KH_TYPE_1"/>
    <property type="match status" value="1"/>
</dbReference>
<accession>A0A9P1C5E6</accession>
<evidence type="ECO:0000256" key="6">
    <source>
        <dbReference type="PROSITE-ProRule" id="PRU00117"/>
    </source>
</evidence>
<evidence type="ECO:0000256" key="1">
    <source>
        <dbReference type="ARBA" id="ARBA00001954"/>
    </source>
</evidence>
<keyword evidence="5" id="KW-0408">Iron</keyword>
<proteinExistence type="inferred from homology"/>
<dbReference type="CDD" id="cd00105">
    <property type="entry name" value="KH-I"/>
    <property type="match status" value="1"/>
</dbReference>
<dbReference type="OrthoDB" id="1069523at2759"/>
<dbReference type="EMBL" id="CAMXCT030000981">
    <property type="protein sequence ID" value="CAL4772663.1"/>
    <property type="molecule type" value="Genomic_DNA"/>
</dbReference>
<dbReference type="GO" id="GO:0046872">
    <property type="term" value="F:metal ion binding"/>
    <property type="evidence" value="ECO:0007669"/>
    <property type="project" value="UniProtKB-KW"/>
</dbReference>
<dbReference type="Gene3D" id="3.30.1370.10">
    <property type="entry name" value="K Homology domain, type 1"/>
    <property type="match status" value="1"/>
</dbReference>
<dbReference type="EMBL" id="CAMXCT010000981">
    <property type="protein sequence ID" value="CAI3985351.1"/>
    <property type="molecule type" value="Genomic_DNA"/>
</dbReference>
<dbReference type="InterPro" id="IPR036612">
    <property type="entry name" value="KH_dom_type_1_sf"/>
</dbReference>
<evidence type="ECO:0000313" key="10">
    <source>
        <dbReference type="EMBL" id="CAL4772663.1"/>
    </source>
</evidence>
<evidence type="ECO:0000256" key="7">
    <source>
        <dbReference type="SAM" id="MobiDB-lite"/>
    </source>
</evidence>
<evidence type="ECO:0000256" key="5">
    <source>
        <dbReference type="ARBA" id="ARBA00023004"/>
    </source>
</evidence>
<feature type="compositionally biased region" description="Basic and acidic residues" evidence="7">
    <location>
        <begin position="903"/>
        <end position="921"/>
    </location>
</feature>
<dbReference type="Pfam" id="PF03055">
    <property type="entry name" value="RPE65"/>
    <property type="match status" value="1"/>
</dbReference>
<keyword evidence="3" id="KW-0479">Metal-binding</keyword>
<dbReference type="GO" id="GO:0016121">
    <property type="term" value="P:carotene catabolic process"/>
    <property type="evidence" value="ECO:0007669"/>
    <property type="project" value="TreeGrafter"/>
</dbReference>
<gene>
    <name evidence="9" type="ORF">C1SCF055_LOCUS12805</name>
</gene>
<keyword evidence="6" id="KW-0694">RNA-binding</keyword>
<dbReference type="InterPro" id="IPR004087">
    <property type="entry name" value="KH_dom"/>
</dbReference>
<comment type="cofactor">
    <cofactor evidence="1">
        <name>Fe(2+)</name>
        <dbReference type="ChEBI" id="CHEBI:29033"/>
    </cofactor>
</comment>
<feature type="region of interest" description="Disordered" evidence="7">
    <location>
        <begin position="811"/>
        <end position="972"/>
    </location>
</feature>
<organism evidence="9">
    <name type="scientific">Cladocopium goreaui</name>
    <dbReference type="NCBI Taxonomy" id="2562237"/>
    <lineage>
        <taxon>Eukaryota</taxon>
        <taxon>Sar</taxon>
        <taxon>Alveolata</taxon>
        <taxon>Dinophyceae</taxon>
        <taxon>Suessiales</taxon>
        <taxon>Symbiodiniaceae</taxon>
        <taxon>Cladocopium</taxon>
    </lineage>
</organism>
<dbReference type="GO" id="GO:0003723">
    <property type="term" value="F:RNA binding"/>
    <property type="evidence" value="ECO:0007669"/>
    <property type="project" value="UniProtKB-UniRule"/>
</dbReference>
<dbReference type="PANTHER" id="PTHR10543:SF89">
    <property type="entry name" value="CAROTENOID 9,10(9',10')-CLEAVAGE DIOXYGENASE 1"/>
    <property type="match status" value="1"/>
</dbReference>
<feature type="domain" description="K Homology" evidence="8">
    <location>
        <begin position="1036"/>
        <end position="1106"/>
    </location>
</feature>
<sequence length="1113" mass="121231">MEPAESLRHSLLGSPRGPVLGPLGADGLKARAPAPAAPAPPALAAAARVSSDGYLASFASLGSILKPAVLAGVVGSWHRRARRRELKQAKAVRTKLLAGFKVEEWRRGFFEPDDTEQGFYFIEDVDMPADLCGTFFRNGPGKFQAGKDMVTHQLDGDGLVLAISFDPDEKRVCVRHRLVQTQGLLRDRYAKRMFAKGFHGTPPGEGGLGIDPRKNVPKHTANATMMQWEDKLLAAGHFGKPFEVDPACLGTVLGNEDEGSWNIDGALGDAGIGSFPRVCGTEECLTFITQTPSALSTTVSYLEFAPGAWRPRYPNARQIDVGGYTRFSDFAITPKWFILCKPPLRVDGLGAALGKTFSEVLDYDPTGTSELIFATRLKRDEAEIVIPVDNLVCEEFVNAYEDGNRVILDMIAADRWDGKAKEGRPKWEETDESTWPKLRLVRYEVDLASQTWTKTEGPVQKNLCFTSVNSTMNGKKHRYIFGAVSQADAGPASGVVKVDMETGTVDEWLLEASEFCGEPLFISKDGEEDGGYLVTVTFNGEKNSSDVVVLDAKSVSQGPICRFSLERPMPHGRRACWVPQVTFTPDEMKRKTTLMRMFAKKSMEWSAVDLGSSEMEQMMKQMGLDPAMMKQMGMDPKSMQKMMKQMGLDPSMLKMMGMDPSMMMMNMMSMMNPMGMMGGMGGGMSKSTMKQMGMDTNMMQMMGGKKGDGEMLALDQTPAMSKGQSPPRGRSRSRNGRRERSGSANRRRPPSGQPPKEGQPGAEGKLSHAQIVKVCNEQHLFARPGFSAKSPQEDQCKREMCSEDALRRLFRPSAQQAPPEDPAKARAARAARVAETSRDAARDAATAKAAAPHMQPDPNDRRPVGFESGEGGHGRTWHPDPLNPQMKPPVKLWLPEPTVQEQIPHDGPPEPQRHFAQEERRKSPRRKSRSKTPRRNRKRGSGGWDNEEAPPAPAPSSFTAQAAPSRPALPPGAAAPMLPVPAAPGGGAAPVPVNRFGIPEATPEALAAAVFRAQQVEQAGLEAIRSTGQIPRGPPDLPTGTEVIEQKCVAYLIGKGGQALAAINAAAGVSIQIDQSTKSFGWSMANIYGTEEGAAKAKMILRQKVSEYRPLRA</sequence>
<evidence type="ECO:0000256" key="3">
    <source>
        <dbReference type="ARBA" id="ARBA00022723"/>
    </source>
</evidence>